<evidence type="ECO:0000313" key="7">
    <source>
        <dbReference type="EMBL" id="KMZ07178.1"/>
    </source>
</evidence>
<comment type="similarity">
    <text evidence="4">Belongs to the synaptopodin family.</text>
</comment>
<feature type="region of interest" description="Disordered" evidence="6">
    <location>
        <begin position="511"/>
        <end position="561"/>
    </location>
</feature>
<feature type="compositionally biased region" description="Polar residues" evidence="6">
    <location>
        <begin position="547"/>
        <end position="561"/>
    </location>
</feature>
<name>A0A0J9S0S4_DROSI</name>
<evidence type="ECO:0000256" key="3">
    <source>
        <dbReference type="ARBA" id="ARBA00022553"/>
    </source>
</evidence>
<comment type="subcellular location">
    <subcellularLocation>
        <location evidence="1">Cytoplasm</location>
    </subcellularLocation>
</comment>
<dbReference type="OrthoDB" id="300641at2759"/>
<keyword evidence="5" id="KW-0175">Coiled coil</keyword>
<reference evidence="7" key="1">
    <citation type="journal article" date="2013" name="Genome Res.">
        <title>A second-generation assembly of the Drosophila simulans genome provides new insights into patterns of lineage-specific divergence.</title>
        <authorList>
            <person name="Hu T.T."/>
            <person name="Eisen M.B."/>
            <person name="Thornton K.R."/>
            <person name="Andolfatto P."/>
        </authorList>
    </citation>
    <scope>NUCLEOTIDE SEQUENCE [LARGE SCALE GENOMIC DNA]</scope>
    <source>
        <strain evidence="7">W501</strain>
    </source>
</reference>
<protein>
    <submittedName>
        <fullName evidence="7">Uncharacterized protein, isoform H</fullName>
    </submittedName>
</protein>
<dbReference type="GO" id="GO:0005634">
    <property type="term" value="C:nucleus"/>
    <property type="evidence" value="ECO:0007669"/>
    <property type="project" value="TreeGrafter"/>
</dbReference>
<gene>
    <name evidence="7" type="primary">Dsim\GD24401</name>
    <name evidence="7" type="ORF">Dsimw501_GD24401</name>
</gene>
<dbReference type="AlphaFoldDB" id="A0A0J9S0S4"/>
<feature type="region of interest" description="Disordered" evidence="6">
    <location>
        <begin position="581"/>
        <end position="607"/>
    </location>
</feature>
<dbReference type="GO" id="GO:0015629">
    <property type="term" value="C:actin cytoskeleton"/>
    <property type="evidence" value="ECO:0007669"/>
    <property type="project" value="TreeGrafter"/>
</dbReference>
<feature type="compositionally biased region" description="Polar residues" evidence="6">
    <location>
        <begin position="326"/>
        <end position="339"/>
    </location>
</feature>
<dbReference type="GO" id="GO:0003779">
    <property type="term" value="F:actin binding"/>
    <property type="evidence" value="ECO:0007669"/>
    <property type="project" value="TreeGrafter"/>
</dbReference>
<sequence>MDSTLNIEEKEIATKIGTQIDYADETKTIPQNNDNLNENQLESYIDSGFDKPVTSRDNEDDDDLKNEESESEDSEISEEKNTTNLEENPATLINKPSIDITSSDVERTVDIKDSESNNPIIIDASIKTDPSLSVENLPTVSENNLELDLIDGSTVGENLSNAENESAALDTSNILIKGEEDKAIEVCKSQYTKSSEEKNVNDPTSIANDLSTGNTKADLVLLNEPNVNDQTSSASDLTAENNKADLISPNKPEDFNSQILNIISDIDINIKAQEKITQLKEQELKLIQKQNDLANEIHKQQILAKQLSAQNQLEHNDCQSGELDSHSQYQNERGGPTSTLYQKNVASKEYANVSKTVDLRKIFTPATDAAEILPKNRKLYASSAFYSPTLHPTVEDQVELARRISHSLSDISNQTSKGQSMYVNRKKRSDKWVHEGRSQDFQQYQQRPVLSPNILPAYSDAGKHRVQLNIHQNQLIEKYSKPGLQVVQSPWKAALQTGSASSAFLEDTKSFSPPALTAIPSSQTDSKDWTDANEPMPHGSSRRHTNAIASSPRSVIVPSNPQRDLAYTPCVAQGWGGRSVELPKDSFQSNESQSSWQTQPHIGRPDDSNPSFTNYIFGERLTSNFAFDVQNRLHSLENFQKYFLEYQRLEIEILRNRESARGLQPDAYESHVDFTPQNEFKVVGGEDLNVNCDLDEKVNVRELIQSFEKQNTTDLRDVAATIEGLYVPKEISLSSYAAPSQQREIHGKHFERPYEDTLSRSFPRNNLSANNNVLGNGGMGEFPSSMPMATALNTGTLNQQPYSPTSYKKTVPGLEKVESFARYEQPDRKRLTSGSPQYLKALQNSQVRNASPIPFGTSLNEQTSWPPGSVLLQGGSPSPLPNHVQTFNKCAKGWGSIPVKQQSYSSQFNLPGNLPYSDF</sequence>
<dbReference type="GO" id="GO:0030018">
    <property type="term" value="C:Z disc"/>
    <property type="evidence" value="ECO:0007669"/>
    <property type="project" value="TreeGrafter"/>
</dbReference>
<dbReference type="PANTHER" id="PTHR24217:SF0">
    <property type="entry name" value="PDZ DOMAIN-CONTAINING PROTEIN"/>
    <property type="match status" value="1"/>
</dbReference>
<dbReference type="InterPro" id="IPR051976">
    <property type="entry name" value="Synaptopodin_domain"/>
</dbReference>
<feature type="region of interest" description="Disordered" evidence="6">
    <location>
        <begin position="313"/>
        <end position="339"/>
    </location>
</feature>
<evidence type="ECO:0000256" key="5">
    <source>
        <dbReference type="SAM" id="Coils"/>
    </source>
</evidence>
<evidence type="ECO:0000256" key="1">
    <source>
        <dbReference type="ARBA" id="ARBA00004496"/>
    </source>
</evidence>
<feature type="compositionally biased region" description="Polar residues" evidence="6">
    <location>
        <begin position="201"/>
        <end position="211"/>
    </location>
</feature>
<accession>A0A0J9S0S4</accession>
<feature type="compositionally biased region" description="Polar residues" evidence="6">
    <location>
        <begin position="586"/>
        <end position="600"/>
    </location>
</feature>
<feature type="coiled-coil region" evidence="5">
    <location>
        <begin position="269"/>
        <end position="299"/>
    </location>
</feature>
<feature type="compositionally biased region" description="Low complexity" evidence="6">
    <location>
        <begin position="31"/>
        <end position="42"/>
    </location>
</feature>
<reference evidence="7" key="2">
    <citation type="submission" date="2014-06" db="EMBL/GenBank/DDBJ databases">
        <authorList>
            <person name="Hu T."/>
            <person name="Eisen M.B."/>
            <person name="Thornton K.R."/>
            <person name="Andolfatto P."/>
        </authorList>
    </citation>
    <scope>NUCLEOTIDE SEQUENCE</scope>
    <source>
        <strain evidence="7">W501</strain>
    </source>
</reference>
<dbReference type="EMBL" id="CM002916">
    <property type="protein sequence ID" value="KMZ07178.1"/>
    <property type="molecule type" value="Genomic_DNA"/>
</dbReference>
<reference evidence="7" key="3">
    <citation type="submission" date="2015-04" db="EMBL/GenBank/DDBJ databases">
        <authorList>
            <consortium name="FlyBase"/>
        </authorList>
    </citation>
    <scope>NUCLEOTIDE SEQUENCE</scope>
    <source>
        <strain evidence="7">W501</strain>
    </source>
</reference>
<feature type="region of interest" description="Disordered" evidence="6">
    <location>
        <begin position="192"/>
        <end position="211"/>
    </location>
</feature>
<organism evidence="7">
    <name type="scientific">Drosophila simulans</name>
    <name type="common">Fruit fly</name>
    <dbReference type="NCBI Taxonomy" id="7240"/>
    <lineage>
        <taxon>Eukaryota</taxon>
        <taxon>Metazoa</taxon>
        <taxon>Ecdysozoa</taxon>
        <taxon>Arthropoda</taxon>
        <taxon>Hexapoda</taxon>
        <taxon>Insecta</taxon>
        <taxon>Pterygota</taxon>
        <taxon>Neoptera</taxon>
        <taxon>Endopterygota</taxon>
        <taxon>Diptera</taxon>
        <taxon>Brachycera</taxon>
        <taxon>Muscomorpha</taxon>
        <taxon>Ephydroidea</taxon>
        <taxon>Drosophilidae</taxon>
        <taxon>Drosophila</taxon>
        <taxon>Sophophora</taxon>
    </lineage>
</organism>
<keyword evidence="2" id="KW-0963">Cytoplasm</keyword>
<evidence type="ECO:0000256" key="2">
    <source>
        <dbReference type="ARBA" id="ARBA00022490"/>
    </source>
</evidence>
<feature type="compositionally biased region" description="Acidic residues" evidence="6">
    <location>
        <begin position="58"/>
        <end position="76"/>
    </location>
</feature>
<evidence type="ECO:0000256" key="4">
    <source>
        <dbReference type="ARBA" id="ARBA00038161"/>
    </source>
</evidence>
<dbReference type="PANTHER" id="PTHR24217">
    <property type="entry name" value="PUTATIVE-RELATED"/>
    <property type="match status" value="1"/>
</dbReference>
<dbReference type="GO" id="GO:0032233">
    <property type="term" value="P:positive regulation of actin filament bundle assembly"/>
    <property type="evidence" value="ECO:0007669"/>
    <property type="project" value="TreeGrafter"/>
</dbReference>
<evidence type="ECO:0000256" key="6">
    <source>
        <dbReference type="SAM" id="MobiDB-lite"/>
    </source>
</evidence>
<feature type="region of interest" description="Disordered" evidence="6">
    <location>
        <begin position="26"/>
        <end position="92"/>
    </location>
</feature>
<dbReference type="Bgee" id="FBgn0195740">
    <property type="expression patterns" value="Expressed in adult organism and 3 other cell types or tissues"/>
</dbReference>
<dbReference type="Proteomes" id="UP000035880">
    <property type="component" value="Chromosome 4"/>
</dbReference>
<keyword evidence="3" id="KW-0597">Phosphoprotein</keyword>
<proteinExistence type="inferred from homology"/>